<name>A0A6N6REE7_9FLAO</name>
<dbReference type="EMBL" id="WBVO01000009">
    <property type="protein sequence ID" value="KAB2808154.1"/>
    <property type="molecule type" value="Genomic_DNA"/>
</dbReference>
<dbReference type="OrthoDB" id="9811827at2"/>
<gene>
    <name evidence="6" type="primary">mreC</name>
    <name evidence="6" type="ORF">F8C67_11335</name>
</gene>
<dbReference type="InterPro" id="IPR042177">
    <property type="entry name" value="Cell/Rod_1"/>
</dbReference>
<dbReference type="Pfam" id="PF04085">
    <property type="entry name" value="MreC"/>
    <property type="match status" value="1"/>
</dbReference>
<keyword evidence="7" id="KW-1185">Reference proteome</keyword>
<dbReference type="GO" id="GO:0008360">
    <property type="term" value="P:regulation of cell shape"/>
    <property type="evidence" value="ECO:0007669"/>
    <property type="project" value="UniProtKB-KW"/>
</dbReference>
<evidence type="ECO:0000313" key="6">
    <source>
        <dbReference type="EMBL" id="KAB2808154.1"/>
    </source>
</evidence>
<dbReference type="RefSeq" id="WP_151667967.1">
    <property type="nucleotide sequence ID" value="NZ_WBVO01000009.1"/>
</dbReference>
<evidence type="ECO:0000259" key="5">
    <source>
        <dbReference type="Pfam" id="PF04085"/>
    </source>
</evidence>
<comment type="caution">
    <text evidence="6">The sequence shown here is derived from an EMBL/GenBank/DDBJ whole genome shotgun (WGS) entry which is preliminary data.</text>
</comment>
<feature type="domain" description="Rod shape-determining protein MreC beta-barrel core" evidence="5">
    <location>
        <begin position="111"/>
        <end position="260"/>
    </location>
</feature>
<dbReference type="InterPro" id="IPR007221">
    <property type="entry name" value="MreC"/>
</dbReference>
<evidence type="ECO:0000256" key="1">
    <source>
        <dbReference type="ARBA" id="ARBA00009369"/>
    </source>
</evidence>
<dbReference type="PANTHER" id="PTHR34138">
    <property type="entry name" value="CELL SHAPE-DETERMINING PROTEIN MREC"/>
    <property type="match status" value="1"/>
</dbReference>
<keyword evidence="3" id="KW-0133">Cell shape</keyword>
<dbReference type="Gene3D" id="2.40.10.350">
    <property type="entry name" value="Rod shape-determining protein MreC, domain 2"/>
    <property type="match status" value="1"/>
</dbReference>
<comment type="similarity">
    <text evidence="1">Belongs to the MreC family.</text>
</comment>
<dbReference type="GO" id="GO:0005886">
    <property type="term" value="C:plasma membrane"/>
    <property type="evidence" value="ECO:0007669"/>
    <property type="project" value="TreeGrafter"/>
</dbReference>
<dbReference type="Gene3D" id="2.40.10.340">
    <property type="entry name" value="Rod shape-determining protein MreC, domain 1"/>
    <property type="match status" value="1"/>
</dbReference>
<reference evidence="6 7" key="1">
    <citation type="submission" date="2019-09" db="EMBL/GenBank/DDBJ databases">
        <title>Genomes of family Cryomorphaceae.</title>
        <authorList>
            <person name="Bowman J.P."/>
        </authorList>
    </citation>
    <scope>NUCLEOTIDE SEQUENCE [LARGE SCALE GENOMIC DNA]</scope>
    <source>
        <strain evidence="6 7">LMG 25704</strain>
    </source>
</reference>
<evidence type="ECO:0000256" key="3">
    <source>
        <dbReference type="ARBA" id="ARBA00022960"/>
    </source>
</evidence>
<organism evidence="6 7">
    <name type="scientific">Phaeocystidibacter luteus</name>
    <dbReference type="NCBI Taxonomy" id="911197"/>
    <lineage>
        <taxon>Bacteria</taxon>
        <taxon>Pseudomonadati</taxon>
        <taxon>Bacteroidota</taxon>
        <taxon>Flavobacteriia</taxon>
        <taxon>Flavobacteriales</taxon>
        <taxon>Phaeocystidibacteraceae</taxon>
        <taxon>Phaeocystidibacter</taxon>
    </lineage>
</organism>
<dbReference type="InterPro" id="IPR055342">
    <property type="entry name" value="MreC_beta-barrel_core"/>
</dbReference>
<dbReference type="Proteomes" id="UP000468650">
    <property type="component" value="Unassembled WGS sequence"/>
</dbReference>
<evidence type="ECO:0000256" key="2">
    <source>
        <dbReference type="ARBA" id="ARBA00013855"/>
    </source>
</evidence>
<dbReference type="NCBIfam" id="NF010532">
    <property type="entry name" value="PRK13922.9-3"/>
    <property type="match status" value="1"/>
</dbReference>
<dbReference type="AlphaFoldDB" id="A0A6N6REE7"/>
<evidence type="ECO:0000256" key="4">
    <source>
        <dbReference type="ARBA" id="ARBA00032089"/>
    </source>
</evidence>
<protein>
    <recommendedName>
        <fullName evidence="2">Cell shape-determining protein MreC</fullName>
    </recommendedName>
    <alternativeName>
        <fullName evidence="4">Cell shape protein MreC</fullName>
    </alternativeName>
</protein>
<dbReference type="PANTHER" id="PTHR34138:SF1">
    <property type="entry name" value="CELL SHAPE-DETERMINING PROTEIN MREC"/>
    <property type="match status" value="1"/>
</dbReference>
<dbReference type="InterPro" id="IPR042175">
    <property type="entry name" value="Cell/Rod_MreC_2"/>
</dbReference>
<sequence>MQYLLQFLWKRRILFAFIAMQAVALTLVVRANSYHRTAVATSANAVTGSMMENYRYVRDFINLSQTNRNLASENATLRSALKSSYFQMYADHDTVVDTLYIQQYSFIDAEVINSSIHKRNNYLTLNRGSAHGVQPDMGVINSDGVVGIVTDVSKHYSTVIPIIHGRTSLSGRFKNAPYFGPVSWPATFGYREARWSDIPRQARIHVGDTVVTDTRSGLYPSGIPIGVVDTFYIEPQDQFYEIDVVLAVDFAALEKVYIVKNLLKGERALLEMRRNNDE</sequence>
<accession>A0A6N6REE7</accession>
<evidence type="ECO:0000313" key="7">
    <source>
        <dbReference type="Proteomes" id="UP000468650"/>
    </source>
</evidence>
<proteinExistence type="inferred from homology"/>